<feature type="region of interest" description="Disordered" evidence="1">
    <location>
        <begin position="11"/>
        <end position="104"/>
    </location>
</feature>
<dbReference type="GO" id="GO:0008276">
    <property type="term" value="F:protein methyltransferase activity"/>
    <property type="evidence" value="ECO:0007669"/>
    <property type="project" value="InterPro"/>
</dbReference>
<dbReference type="EMBL" id="HG719110">
    <property type="protein sequence ID" value="CDJ56790.1"/>
    <property type="molecule type" value="Genomic_DNA"/>
</dbReference>
<evidence type="ECO:0000256" key="1">
    <source>
        <dbReference type="SAM" id="MobiDB-lite"/>
    </source>
</evidence>
<dbReference type="RefSeq" id="XP_013333440.1">
    <property type="nucleotide sequence ID" value="XM_013477986.1"/>
</dbReference>
<dbReference type="OrthoDB" id="348743at2759"/>
<feature type="region of interest" description="Disordered" evidence="1">
    <location>
        <begin position="523"/>
        <end position="555"/>
    </location>
</feature>
<dbReference type="GO" id="GO:0005634">
    <property type="term" value="C:nucleus"/>
    <property type="evidence" value="ECO:0007669"/>
    <property type="project" value="TreeGrafter"/>
</dbReference>
<feature type="compositionally biased region" description="Polar residues" evidence="1">
    <location>
        <begin position="46"/>
        <end position="56"/>
    </location>
</feature>
<name>U6M532_EIMMA</name>
<proteinExistence type="predicted"/>
<evidence type="ECO:0000313" key="2">
    <source>
        <dbReference type="EMBL" id="CDJ56790.1"/>
    </source>
</evidence>
<dbReference type="PANTHER" id="PTHR23108:SF0">
    <property type="entry name" value="METHYLTRANSFERASE-LIKE PROTEIN 22"/>
    <property type="match status" value="1"/>
</dbReference>
<dbReference type="InterPro" id="IPR038899">
    <property type="entry name" value="METTL22"/>
</dbReference>
<sequence>MFCTLWTLGAPPVSRSLPHASPSAGVQDGVPESPQGGSPRVPVGTTEGQKAQQIGQCNADLLTDADGDLEPPRRRGPPVSSMSTRGPPGVRGKGEGPIKPQCSAGGLSLLRPSTVLLTDIETAEILKNKRKETLFILQQLPRKLQEVGRGLWPAALCMGSFLLSRRHLLMGPPPSLSQGAPAKQDLCSGKDVAACQEAPSGSGFGAPTVPCDNASGGAPEGPHHRAPTQNPMGAPTTNACKKRKVLRILELGSGVGLMGPLLRRLLLQETLRRASEGAPREGGPSEEDIDLLVEVYLTDLDDDALQICEKTQQLDEALLGAPKASCYGAHGLLQGSCRAPTSLAEELIKGRGHAGGPRGSCQVNVFVRRLDWRTGGPWGPIDSNKLRSTKEGTKCSTGGPSPNTNDGKGPERPDDTEGPPTGGPQKGQGAPGGVNRDRFDWTDEEKETLKQRGALDVILACDVVYDFEANSDLAALLETLLQQNPSCCCLLAHCRRLGIVCPTSSVPVDVFAEDFWDRFCSVDPGVDPTGDPTQDQARDSTEDYPTLDPTDDPTEDCRRLQLYLHPAPPLAVTFAGIVDPKHLRATAALLDGSPARSEGILEGSALPRDEKELHLIEQGDNAAAAAAAAATAAEEGEDSRFSLRPWEVQAAAAKGEIWEVRLKRSVLRYQRQSQ</sequence>
<dbReference type="VEuPathDB" id="ToxoDB:EMWEY_00023870"/>
<accession>U6M532</accession>
<dbReference type="Gene3D" id="3.40.50.150">
    <property type="entry name" value="Vaccinia Virus protein VP39"/>
    <property type="match status" value="2"/>
</dbReference>
<reference evidence="2" key="2">
    <citation type="submission" date="2013-10" db="EMBL/GenBank/DDBJ databases">
        <authorList>
            <person name="Aslett M."/>
        </authorList>
    </citation>
    <scope>NUCLEOTIDE SEQUENCE [LARGE SCALE GENOMIC DNA]</scope>
    <source>
        <strain evidence="2">Weybridge</strain>
    </source>
</reference>
<dbReference type="OMA" id="NPSCCCL"/>
<feature type="region of interest" description="Disordered" evidence="1">
    <location>
        <begin position="213"/>
        <end position="236"/>
    </location>
</feature>
<feature type="compositionally biased region" description="Basic and acidic residues" evidence="1">
    <location>
        <begin position="384"/>
        <end position="393"/>
    </location>
</feature>
<dbReference type="InterPro" id="IPR029063">
    <property type="entry name" value="SAM-dependent_MTases_sf"/>
</dbReference>
<reference evidence="2" key="1">
    <citation type="submission" date="2013-10" db="EMBL/GenBank/DDBJ databases">
        <title>Genomic analysis of the causative agents of coccidiosis in chickens.</title>
        <authorList>
            <person name="Reid A.J."/>
            <person name="Blake D."/>
            <person name="Billington K."/>
            <person name="Browne H."/>
            <person name="Dunn M."/>
            <person name="Hung S."/>
            <person name="Kawahara F."/>
            <person name="Miranda-Saavedra D."/>
            <person name="Mourier T."/>
            <person name="Nagra H."/>
            <person name="Otto T.D."/>
            <person name="Rawlings N."/>
            <person name="Sanchez A."/>
            <person name="Sanders M."/>
            <person name="Subramaniam C."/>
            <person name="Tay Y."/>
            <person name="Dear P."/>
            <person name="Doerig C."/>
            <person name="Gruber A."/>
            <person name="Parkinson J."/>
            <person name="Shirley M."/>
            <person name="Wan K.L."/>
            <person name="Berriman M."/>
            <person name="Tomley F."/>
            <person name="Pain A."/>
        </authorList>
    </citation>
    <scope>NUCLEOTIDE SEQUENCE [LARGE SCALE GENOMIC DNA]</scope>
    <source>
        <strain evidence="2">Weybridge</strain>
    </source>
</reference>
<evidence type="ECO:0000313" key="3">
    <source>
        <dbReference type="Proteomes" id="UP000030763"/>
    </source>
</evidence>
<dbReference type="PANTHER" id="PTHR23108">
    <property type="entry name" value="METHYLTRANSFERASE-RELATED"/>
    <property type="match status" value="1"/>
</dbReference>
<feature type="compositionally biased region" description="Polar residues" evidence="1">
    <location>
        <begin position="394"/>
        <end position="406"/>
    </location>
</feature>
<dbReference type="Proteomes" id="UP000030763">
    <property type="component" value="Unassembled WGS sequence"/>
</dbReference>
<gene>
    <name evidence="2" type="ORF">EMWEY_00023870</name>
</gene>
<feature type="region of interest" description="Disordered" evidence="1">
    <location>
        <begin position="377"/>
        <end position="438"/>
    </location>
</feature>
<organism evidence="2 3">
    <name type="scientific">Eimeria maxima</name>
    <name type="common">Coccidian parasite</name>
    <dbReference type="NCBI Taxonomy" id="5804"/>
    <lineage>
        <taxon>Eukaryota</taxon>
        <taxon>Sar</taxon>
        <taxon>Alveolata</taxon>
        <taxon>Apicomplexa</taxon>
        <taxon>Conoidasida</taxon>
        <taxon>Coccidia</taxon>
        <taxon>Eucoccidiorida</taxon>
        <taxon>Eimeriorina</taxon>
        <taxon>Eimeriidae</taxon>
        <taxon>Eimeria</taxon>
    </lineage>
</organism>
<keyword evidence="3" id="KW-1185">Reference proteome</keyword>
<dbReference type="GeneID" id="25336373"/>
<feature type="compositionally biased region" description="Polar residues" evidence="1">
    <location>
        <begin position="227"/>
        <end position="236"/>
    </location>
</feature>
<dbReference type="InterPro" id="IPR019410">
    <property type="entry name" value="Methyltransf_16"/>
</dbReference>
<dbReference type="AlphaFoldDB" id="U6M532"/>
<dbReference type="Pfam" id="PF10294">
    <property type="entry name" value="Methyltransf_16"/>
    <property type="match status" value="1"/>
</dbReference>
<protein>
    <submittedName>
        <fullName evidence="2">Uncharacterized protein</fullName>
    </submittedName>
</protein>